<dbReference type="EMBL" id="AYSA01000333">
    <property type="protein sequence ID" value="ESZ93273.1"/>
    <property type="molecule type" value="Genomic_DNA"/>
</dbReference>
<keyword evidence="2" id="KW-0472">Membrane</keyword>
<evidence type="ECO:0000256" key="1">
    <source>
        <dbReference type="SAM" id="MobiDB-lite"/>
    </source>
</evidence>
<evidence type="ECO:0000256" key="2">
    <source>
        <dbReference type="SAM" id="Phobius"/>
    </source>
</evidence>
<sequence length="204" mass="23242">MPSSDTVGIILVVLTAGGALIFISICLYRRRGSGNTWPGPHSSHRSRSRSRRTSRNFKNAPRIPLGVISPQIQIPAIRIRSPRAQNQQIVRPNSPLLPQIPVLIRVPLFPQHRWPPEYQANPRQAQPLQQPQFQQIWPQRPPPYPPRPPSPIQLPQAAPNIQVPAPALLVFIMLKTLIAKVLRAGQERDYSPFDRDIINWHYFE</sequence>
<gene>
    <name evidence="3" type="ORF">SBOR_6373</name>
</gene>
<evidence type="ECO:0000313" key="4">
    <source>
        <dbReference type="Proteomes" id="UP000019487"/>
    </source>
</evidence>
<keyword evidence="2" id="KW-1133">Transmembrane helix</keyword>
<dbReference type="AlphaFoldDB" id="W9CBS5"/>
<reference evidence="3 4" key="1">
    <citation type="journal article" date="2014" name="Genome Announc.">
        <title>Draft genome sequence of Sclerotinia borealis, a psychrophilic plant pathogenic fungus.</title>
        <authorList>
            <person name="Mardanov A.V."/>
            <person name="Beletsky A.V."/>
            <person name="Kadnikov V.V."/>
            <person name="Ignatov A.N."/>
            <person name="Ravin N.V."/>
        </authorList>
    </citation>
    <scope>NUCLEOTIDE SEQUENCE [LARGE SCALE GENOMIC DNA]</scope>
    <source>
        <strain evidence="4">F-4157</strain>
    </source>
</reference>
<feature type="compositionally biased region" description="Pro residues" evidence="1">
    <location>
        <begin position="139"/>
        <end position="149"/>
    </location>
</feature>
<keyword evidence="4" id="KW-1185">Reference proteome</keyword>
<protein>
    <submittedName>
        <fullName evidence="3">Uncharacterized protein</fullName>
    </submittedName>
</protein>
<organism evidence="3 4">
    <name type="scientific">Sclerotinia borealis (strain F-4128)</name>
    <dbReference type="NCBI Taxonomy" id="1432307"/>
    <lineage>
        <taxon>Eukaryota</taxon>
        <taxon>Fungi</taxon>
        <taxon>Dikarya</taxon>
        <taxon>Ascomycota</taxon>
        <taxon>Pezizomycotina</taxon>
        <taxon>Leotiomycetes</taxon>
        <taxon>Helotiales</taxon>
        <taxon>Sclerotiniaceae</taxon>
        <taxon>Sclerotinia</taxon>
    </lineage>
</organism>
<accession>W9CBS5</accession>
<dbReference type="HOGENOM" id="CLU_1343952_0_0_1"/>
<feature type="transmembrane region" description="Helical" evidence="2">
    <location>
        <begin position="6"/>
        <end position="28"/>
    </location>
</feature>
<dbReference type="Proteomes" id="UP000019487">
    <property type="component" value="Unassembled WGS sequence"/>
</dbReference>
<proteinExistence type="predicted"/>
<feature type="region of interest" description="Disordered" evidence="1">
    <location>
        <begin position="115"/>
        <end position="149"/>
    </location>
</feature>
<feature type="compositionally biased region" description="Low complexity" evidence="1">
    <location>
        <begin position="119"/>
        <end position="138"/>
    </location>
</feature>
<comment type="caution">
    <text evidence="3">The sequence shown here is derived from an EMBL/GenBank/DDBJ whole genome shotgun (WGS) entry which is preliminary data.</text>
</comment>
<feature type="compositionally biased region" description="Basic residues" evidence="1">
    <location>
        <begin position="42"/>
        <end position="55"/>
    </location>
</feature>
<name>W9CBS5_SCLBF</name>
<evidence type="ECO:0000313" key="3">
    <source>
        <dbReference type="EMBL" id="ESZ93273.1"/>
    </source>
</evidence>
<feature type="region of interest" description="Disordered" evidence="1">
    <location>
        <begin position="34"/>
        <end position="56"/>
    </location>
</feature>
<keyword evidence="2" id="KW-0812">Transmembrane</keyword>